<dbReference type="InterPro" id="IPR052174">
    <property type="entry name" value="Flavoredoxin"/>
</dbReference>
<dbReference type="Gene3D" id="2.30.110.10">
    <property type="entry name" value="Electron Transport, Fmn-binding Protein, Chain A"/>
    <property type="match status" value="1"/>
</dbReference>
<keyword evidence="6" id="KW-1185">Reference proteome</keyword>
<dbReference type="GO" id="GO:0016646">
    <property type="term" value="F:oxidoreductase activity, acting on the CH-NH group of donors, NAD or NADP as acceptor"/>
    <property type="evidence" value="ECO:0007669"/>
    <property type="project" value="UniProtKB-ARBA"/>
</dbReference>
<dbReference type="GO" id="GO:0010181">
    <property type="term" value="F:FMN binding"/>
    <property type="evidence" value="ECO:0007669"/>
    <property type="project" value="InterPro"/>
</dbReference>
<dbReference type="PANTHER" id="PTHR43567">
    <property type="entry name" value="FLAVOREDOXIN-RELATED-RELATED"/>
    <property type="match status" value="1"/>
</dbReference>
<dbReference type="RefSeq" id="WP_083347039.1">
    <property type="nucleotide sequence ID" value="NZ_LT629690.1"/>
</dbReference>
<evidence type="ECO:0000256" key="3">
    <source>
        <dbReference type="ARBA" id="ARBA00038054"/>
    </source>
</evidence>
<keyword evidence="2" id="KW-0285">Flavoprotein</keyword>
<evidence type="ECO:0000313" key="5">
    <source>
        <dbReference type="EMBL" id="SDF34033.1"/>
    </source>
</evidence>
<dbReference type="Proteomes" id="UP000182427">
    <property type="component" value="Chromosome I"/>
</dbReference>
<evidence type="ECO:0000313" key="6">
    <source>
        <dbReference type="Proteomes" id="UP000182427"/>
    </source>
</evidence>
<gene>
    <name evidence="5" type="ORF">SAMN05444167_2110</name>
</gene>
<dbReference type="AlphaFoldDB" id="A0A1G7K9W8"/>
<dbReference type="InterPro" id="IPR012349">
    <property type="entry name" value="Split_barrel_FMN-bd"/>
</dbReference>
<evidence type="ECO:0000259" key="4">
    <source>
        <dbReference type="Pfam" id="PF01613"/>
    </source>
</evidence>
<sequence>MHIAVEPSILYIGTPIVLVSTRNADGSNNLAPMSSAWWLGWNCMLGLGAKGHTAQNLLRERECVLNLPSDAMVGHVDRLAKLTGSDPVPPHKQSMGYRHYKDKFGISGLTEQASESVNSPRVAECPLQMEAVLEQVHDFGHRPDKAPGALAFEVRIVRMHAHPSLLVPGRDNHIDPDRWRPLMMSFCRFYGLSGELSNSTLASIPEESYRPVPHMKR</sequence>
<reference evidence="6" key="1">
    <citation type="submission" date="2016-10" db="EMBL/GenBank/DDBJ databases">
        <authorList>
            <person name="Varghese N."/>
            <person name="Submissions S."/>
        </authorList>
    </citation>
    <scope>NUCLEOTIDE SEQUENCE [LARGE SCALE GENOMIC DNA]</scope>
    <source>
        <strain evidence="6">GAS232</strain>
    </source>
</reference>
<name>A0A1G7K9W8_9BACT</name>
<dbReference type="Pfam" id="PF01613">
    <property type="entry name" value="Flavin_Reduct"/>
    <property type="match status" value="1"/>
</dbReference>
<evidence type="ECO:0000256" key="1">
    <source>
        <dbReference type="ARBA" id="ARBA00001917"/>
    </source>
</evidence>
<comment type="similarity">
    <text evidence="3">Belongs to the flavoredoxin family.</text>
</comment>
<protein>
    <submittedName>
        <fullName evidence="5">NADH-FMN oxidoreductase RutF, flavin reductase (DIM6/NTAB) family</fullName>
    </submittedName>
</protein>
<dbReference type="EMBL" id="LT629690">
    <property type="protein sequence ID" value="SDF34033.1"/>
    <property type="molecule type" value="Genomic_DNA"/>
</dbReference>
<dbReference type="SUPFAM" id="SSF50475">
    <property type="entry name" value="FMN-binding split barrel"/>
    <property type="match status" value="1"/>
</dbReference>
<feature type="domain" description="Flavin reductase like" evidence="4">
    <location>
        <begin position="12"/>
        <end position="160"/>
    </location>
</feature>
<proteinExistence type="inferred from homology"/>
<dbReference type="OrthoDB" id="9794638at2"/>
<dbReference type="PANTHER" id="PTHR43567:SF1">
    <property type="entry name" value="FLAVOREDOXIN"/>
    <property type="match status" value="1"/>
</dbReference>
<evidence type="ECO:0000256" key="2">
    <source>
        <dbReference type="ARBA" id="ARBA00022630"/>
    </source>
</evidence>
<comment type="cofactor">
    <cofactor evidence="1">
        <name>FMN</name>
        <dbReference type="ChEBI" id="CHEBI:58210"/>
    </cofactor>
</comment>
<organism evidence="5 6">
    <name type="scientific">Terriglobus roseus</name>
    <dbReference type="NCBI Taxonomy" id="392734"/>
    <lineage>
        <taxon>Bacteria</taxon>
        <taxon>Pseudomonadati</taxon>
        <taxon>Acidobacteriota</taxon>
        <taxon>Terriglobia</taxon>
        <taxon>Terriglobales</taxon>
        <taxon>Acidobacteriaceae</taxon>
        <taxon>Terriglobus</taxon>
    </lineage>
</organism>
<dbReference type="InterPro" id="IPR002563">
    <property type="entry name" value="Flavin_Rdtase-like_dom"/>
</dbReference>
<accession>A0A1G7K9W8</accession>